<keyword evidence="8 11" id="KW-1133">Transmembrane helix</keyword>
<evidence type="ECO:0000313" key="12">
    <source>
        <dbReference type="EMBL" id="SFX57231.1"/>
    </source>
</evidence>
<evidence type="ECO:0000256" key="10">
    <source>
        <dbReference type="ARBA" id="ARBA00023136"/>
    </source>
</evidence>
<evidence type="ECO:0000256" key="5">
    <source>
        <dbReference type="ARBA" id="ARBA00022475"/>
    </source>
</evidence>
<evidence type="ECO:0000256" key="11">
    <source>
        <dbReference type="RuleBase" id="RU365087"/>
    </source>
</evidence>
<sequence>MQSIVLMIHVLLAVGLVVLVLMQQGKGAEAGASFGGGASNTVFGSLGPMGFLGSMTGWLAAAFFATSMALAYLATQQHAPDLGLPAADVIEEFERERLPLLDDLPTLETRPQD</sequence>
<evidence type="ECO:0000256" key="9">
    <source>
        <dbReference type="ARBA" id="ARBA00023010"/>
    </source>
</evidence>
<dbReference type="Proteomes" id="UP000182350">
    <property type="component" value="Unassembled WGS sequence"/>
</dbReference>
<comment type="similarity">
    <text evidence="2 11">Belongs to the SecG family.</text>
</comment>
<evidence type="ECO:0000256" key="3">
    <source>
        <dbReference type="ARBA" id="ARBA00017876"/>
    </source>
</evidence>
<dbReference type="InterPro" id="IPR004692">
    <property type="entry name" value="SecG"/>
</dbReference>
<dbReference type="GO" id="GO:0009306">
    <property type="term" value="P:protein secretion"/>
    <property type="evidence" value="ECO:0007669"/>
    <property type="project" value="UniProtKB-UniRule"/>
</dbReference>
<evidence type="ECO:0000256" key="1">
    <source>
        <dbReference type="ARBA" id="ARBA00004651"/>
    </source>
</evidence>
<organism evidence="12 13">
    <name type="scientific">Marinospirillum alkaliphilum DSM 21637</name>
    <dbReference type="NCBI Taxonomy" id="1122209"/>
    <lineage>
        <taxon>Bacteria</taxon>
        <taxon>Pseudomonadati</taxon>
        <taxon>Pseudomonadota</taxon>
        <taxon>Gammaproteobacteria</taxon>
        <taxon>Oceanospirillales</taxon>
        <taxon>Oceanospirillaceae</taxon>
        <taxon>Marinospirillum</taxon>
    </lineage>
</organism>
<gene>
    <name evidence="12" type="ORF">SAMN02745752_02139</name>
</gene>
<keyword evidence="13" id="KW-1185">Reference proteome</keyword>
<dbReference type="EMBL" id="FPJW01000007">
    <property type="protein sequence ID" value="SFX57231.1"/>
    <property type="molecule type" value="Genomic_DNA"/>
</dbReference>
<evidence type="ECO:0000256" key="2">
    <source>
        <dbReference type="ARBA" id="ARBA00008445"/>
    </source>
</evidence>
<keyword evidence="6 11" id="KW-0812">Transmembrane</keyword>
<keyword evidence="4 11" id="KW-0813">Transport</keyword>
<evidence type="ECO:0000256" key="6">
    <source>
        <dbReference type="ARBA" id="ARBA00022692"/>
    </source>
</evidence>
<evidence type="ECO:0000313" key="13">
    <source>
        <dbReference type="Proteomes" id="UP000182350"/>
    </source>
</evidence>
<reference evidence="12 13" key="1">
    <citation type="submission" date="2016-11" db="EMBL/GenBank/DDBJ databases">
        <authorList>
            <person name="Jaros S."/>
            <person name="Januszkiewicz K."/>
            <person name="Wedrychowicz H."/>
        </authorList>
    </citation>
    <scope>NUCLEOTIDE SEQUENCE [LARGE SCALE GENOMIC DNA]</scope>
    <source>
        <strain evidence="12 13">DSM 21637</strain>
    </source>
</reference>
<evidence type="ECO:0000256" key="8">
    <source>
        <dbReference type="ARBA" id="ARBA00022989"/>
    </source>
</evidence>
<dbReference type="GO" id="GO:0005886">
    <property type="term" value="C:plasma membrane"/>
    <property type="evidence" value="ECO:0007669"/>
    <property type="project" value="UniProtKB-SubCell"/>
</dbReference>
<keyword evidence="10 11" id="KW-0472">Membrane</keyword>
<dbReference type="GO" id="GO:0065002">
    <property type="term" value="P:intracellular protein transmembrane transport"/>
    <property type="evidence" value="ECO:0007669"/>
    <property type="project" value="TreeGrafter"/>
</dbReference>
<dbReference type="RefSeq" id="WP_072326451.1">
    <property type="nucleotide sequence ID" value="NZ_FPJW01000007.1"/>
</dbReference>
<comment type="caution">
    <text evidence="11">Lacks conserved residue(s) required for the propagation of feature annotation.</text>
</comment>
<keyword evidence="7 11" id="KW-0653">Protein transport</keyword>
<dbReference type="PANTHER" id="PTHR34182:SF1">
    <property type="entry name" value="PROTEIN-EXPORT MEMBRANE PROTEIN SECG"/>
    <property type="match status" value="1"/>
</dbReference>
<dbReference type="AlphaFoldDB" id="A0A1K1Y5Q4"/>
<dbReference type="PANTHER" id="PTHR34182">
    <property type="entry name" value="PROTEIN-EXPORT MEMBRANE PROTEIN SECG"/>
    <property type="match status" value="1"/>
</dbReference>
<comment type="function">
    <text evidence="11">Involved in protein export. Participates in an early event of protein translocation.</text>
</comment>
<accession>A0A1K1Y5Q4</accession>
<dbReference type="PRINTS" id="PR01651">
    <property type="entry name" value="SECGEXPORT"/>
</dbReference>
<name>A0A1K1Y5Q4_9GAMM</name>
<comment type="subcellular location">
    <subcellularLocation>
        <location evidence="1 11">Cell membrane</location>
        <topology evidence="1 11">Multi-pass membrane protein</topology>
    </subcellularLocation>
</comment>
<dbReference type="GO" id="GO:0015450">
    <property type="term" value="F:protein-transporting ATPase activity"/>
    <property type="evidence" value="ECO:0007669"/>
    <property type="project" value="UniProtKB-UniRule"/>
</dbReference>
<dbReference type="STRING" id="1122209.SAMN02745752_02139"/>
<evidence type="ECO:0000256" key="7">
    <source>
        <dbReference type="ARBA" id="ARBA00022927"/>
    </source>
</evidence>
<keyword evidence="9 11" id="KW-0811">Translocation</keyword>
<keyword evidence="5 11" id="KW-1003">Cell membrane</keyword>
<dbReference type="Pfam" id="PF03840">
    <property type="entry name" value="SecG"/>
    <property type="match status" value="1"/>
</dbReference>
<dbReference type="GO" id="GO:0043952">
    <property type="term" value="P:protein transport by the Sec complex"/>
    <property type="evidence" value="ECO:0007669"/>
    <property type="project" value="TreeGrafter"/>
</dbReference>
<proteinExistence type="inferred from homology"/>
<feature type="transmembrane region" description="Helical" evidence="11">
    <location>
        <begin position="51"/>
        <end position="74"/>
    </location>
</feature>
<evidence type="ECO:0000256" key="4">
    <source>
        <dbReference type="ARBA" id="ARBA00022448"/>
    </source>
</evidence>
<protein>
    <recommendedName>
        <fullName evidence="3 11">Protein-export membrane protein SecG</fullName>
    </recommendedName>
</protein>
<dbReference type="NCBIfam" id="TIGR00810">
    <property type="entry name" value="secG"/>
    <property type="match status" value="1"/>
</dbReference>